<dbReference type="GO" id="GO:0008270">
    <property type="term" value="F:zinc ion binding"/>
    <property type="evidence" value="ECO:0007669"/>
    <property type="project" value="UniProtKB-KW"/>
</dbReference>
<feature type="region of interest" description="Disordered" evidence="2">
    <location>
        <begin position="67"/>
        <end position="92"/>
    </location>
</feature>
<feature type="compositionally biased region" description="Polar residues" evidence="2">
    <location>
        <begin position="68"/>
        <end position="85"/>
    </location>
</feature>
<evidence type="ECO:0000256" key="2">
    <source>
        <dbReference type="SAM" id="MobiDB-lite"/>
    </source>
</evidence>
<dbReference type="Proteomes" id="UP001212841">
    <property type="component" value="Unassembled WGS sequence"/>
</dbReference>
<evidence type="ECO:0000313" key="5">
    <source>
        <dbReference type="Proteomes" id="UP001212841"/>
    </source>
</evidence>
<gene>
    <name evidence="4" type="ORF">HK097_000035</name>
</gene>
<feature type="compositionally biased region" description="Polar residues" evidence="2">
    <location>
        <begin position="31"/>
        <end position="49"/>
    </location>
</feature>
<dbReference type="InterPro" id="IPR051438">
    <property type="entry name" value="RNF_E3_ubiq-protein_ligase"/>
</dbReference>
<dbReference type="EMBL" id="JADGJD010000001">
    <property type="protein sequence ID" value="KAJ3057569.1"/>
    <property type="molecule type" value="Genomic_DNA"/>
</dbReference>
<sequence length="388" mass="41064">MLQPVASPVPLLVQPQVANIPILVPSAGSAEPTTTLSPPGASRPTSTGTDGKFAASVRSLLQKINPPSAASSRNATAGSHTQTHQPIVMPPRTLSRHPSAIPGRYPLAAVATLPRSGPAPTPLVIPSPARPQIVINPRNSSLAASRRATYHRRRFTYLPEETEEVPLSPTSDGLLSSEGEVVGSPATDSNDLDGVSMQGTIDVHDKAHIHRTTEDDSDANWNDTLSPVTSPTSTHPEELSTFPRNPISLTTCPLCSDVCEKAVRLSCCNAISCSACIWRWLVHSRSCPFCRTRIGPMNVTPAPEVQKIADGLIVRCKAGCGWRGPRREVLEHLSTCEGWRLAKAATVKERSSMDGGGLASGDVDGAVTNAGAAPGICKLHYNKGTDIK</sequence>
<dbReference type="Gene3D" id="3.30.40.10">
    <property type="entry name" value="Zinc/RING finger domain, C3HC4 (zinc finger)"/>
    <property type="match status" value="1"/>
</dbReference>
<keyword evidence="1" id="KW-0479">Metal-binding</keyword>
<keyword evidence="1" id="KW-0863">Zinc-finger</keyword>
<dbReference type="PROSITE" id="PS50089">
    <property type="entry name" value="ZF_RING_2"/>
    <property type="match status" value="1"/>
</dbReference>
<dbReference type="InterPro" id="IPR013083">
    <property type="entry name" value="Znf_RING/FYVE/PHD"/>
</dbReference>
<dbReference type="InterPro" id="IPR001841">
    <property type="entry name" value="Znf_RING"/>
</dbReference>
<comment type="caution">
    <text evidence="4">The sequence shown here is derived from an EMBL/GenBank/DDBJ whole genome shotgun (WGS) entry which is preliminary data.</text>
</comment>
<evidence type="ECO:0000259" key="3">
    <source>
        <dbReference type="PROSITE" id="PS50089"/>
    </source>
</evidence>
<reference evidence="4" key="1">
    <citation type="submission" date="2020-05" db="EMBL/GenBank/DDBJ databases">
        <title>Phylogenomic resolution of chytrid fungi.</title>
        <authorList>
            <person name="Stajich J.E."/>
            <person name="Amses K."/>
            <person name="Simmons R."/>
            <person name="Seto K."/>
            <person name="Myers J."/>
            <person name="Bonds A."/>
            <person name="Quandt C.A."/>
            <person name="Barry K."/>
            <person name="Liu P."/>
            <person name="Grigoriev I."/>
            <person name="Longcore J.E."/>
            <person name="James T.Y."/>
        </authorList>
    </citation>
    <scope>NUCLEOTIDE SEQUENCE</scope>
    <source>
        <strain evidence="4">JEL0318</strain>
    </source>
</reference>
<evidence type="ECO:0000313" key="4">
    <source>
        <dbReference type="EMBL" id="KAJ3057569.1"/>
    </source>
</evidence>
<dbReference type="SUPFAM" id="SSF57850">
    <property type="entry name" value="RING/U-box"/>
    <property type="match status" value="1"/>
</dbReference>
<feature type="domain" description="RING-type" evidence="3">
    <location>
        <begin position="252"/>
        <end position="291"/>
    </location>
</feature>
<dbReference type="AlphaFoldDB" id="A0AAD5SMG7"/>
<dbReference type="PANTHER" id="PTHR46016:SF1">
    <property type="entry name" value="RING-TYPE DOMAIN-CONTAINING PROTEIN"/>
    <property type="match status" value="1"/>
</dbReference>
<accession>A0AAD5SMG7</accession>
<organism evidence="4 5">
    <name type="scientific">Rhizophlyctis rosea</name>
    <dbReference type="NCBI Taxonomy" id="64517"/>
    <lineage>
        <taxon>Eukaryota</taxon>
        <taxon>Fungi</taxon>
        <taxon>Fungi incertae sedis</taxon>
        <taxon>Chytridiomycota</taxon>
        <taxon>Chytridiomycota incertae sedis</taxon>
        <taxon>Chytridiomycetes</taxon>
        <taxon>Rhizophlyctidales</taxon>
        <taxon>Rhizophlyctidaceae</taxon>
        <taxon>Rhizophlyctis</taxon>
    </lineage>
</organism>
<dbReference type="PANTHER" id="PTHR46016">
    <property type="entry name" value="ZINC FINGER, RING/FYVE/PHD-TYPE"/>
    <property type="match status" value="1"/>
</dbReference>
<evidence type="ECO:0000256" key="1">
    <source>
        <dbReference type="PROSITE-ProRule" id="PRU00175"/>
    </source>
</evidence>
<dbReference type="GO" id="GO:0000209">
    <property type="term" value="P:protein polyubiquitination"/>
    <property type="evidence" value="ECO:0007669"/>
    <property type="project" value="TreeGrafter"/>
</dbReference>
<keyword evidence="1" id="KW-0862">Zinc</keyword>
<keyword evidence="5" id="KW-1185">Reference proteome</keyword>
<dbReference type="GO" id="GO:0006511">
    <property type="term" value="P:ubiquitin-dependent protein catabolic process"/>
    <property type="evidence" value="ECO:0007669"/>
    <property type="project" value="TreeGrafter"/>
</dbReference>
<name>A0AAD5SMG7_9FUNG</name>
<protein>
    <recommendedName>
        <fullName evidence="3">RING-type domain-containing protein</fullName>
    </recommendedName>
</protein>
<proteinExistence type="predicted"/>
<dbReference type="GO" id="GO:0061630">
    <property type="term" value="F:ubiquitin protein ligase activity"/>
    <property type="evidence" value="ECO:0007669"/>
    <property type="project" value="TreeGrafter"/>
</dbReference>
<feature type="region of interest" description="Disordered" evidence="2">
    <location>
        <begin position="29"/>
        <end position="51"/>
    </location>
</feature>